<dbReference type="EMBL" id="BMAV01006359">
    <property type="protein sequence ID" value="GFY48234.1"/>
    <property type="molecule type" value="Genomic_DNA"/>
</dbReference>
<organism evidence="1 2">
    <name type="scientific">Trichonephila inaurata madagascariensis</name>
    <dbReference type="NCBI Taxonomy" id="2747483"/>
    <lineage>
        <taxon>Eukaryota</taxon>
        <taxon>Metazoa</taxon>
        <taxon>Ecdysozoa</taxon>
        <taxon>Arthropoda</taxon>
        <taxon>Chelicerata</taxon>
        <taxon>Arachnida</taxon>
        <taxon>Araneae</taxon>
        <taxon>Araneomorphae</taxon>
        <taxon>Entelegynae</taxon>
        <taxon>Araneoidea</taxon>
        <taxon>Nephilidae</taxon>
        <taxon>Trichonephila</taxon>
        <taxon>Trichonephila inaurata</taxon>
    </lineage>
</organism>
<protein>
    <submittedName>
        <fullName evidence="1">Uncharacterized protein</fullName>
    </submittedName>
</protein>
<reference evidence="1" key="1">
    <citation type="submission" date="2020-08" db="EMBL/GenBank/DDBJ databases">
        <title>Multicomponent nature underlies the extraordinary mechanical properties of spider dragline silk.</title>
        <authorList>
            <person name="Kono N."/>
            <person name="Nakamura H."/>
            <person name="Mori M."/>
            <person name="Yoshida Y."/>
            <person name="Ohtoshi R."/>
            <person name="Malay A.D."/>
            <person name="Moran D.A.P."/>
            <person name="Tomita M."/>
            <person name="Numata K."/>
            <person name="Arakawa K."/>
        </authorList>
    </citation>
    <scope>NUCLEOTIDE SEQUENCE</scope>
</reference>
<dbReference type="Proteomes" id="UP000886998">
    <property type="component" value="Unassembled WGS sequence"/>
</dbReference>
<sequence length="113" mass="13414">MRKTSGGRTTKMLQEILAHELEKNRKFKSECHPFVNKRKQRKRCAGTSSRRESSVELYLFDGKGNRYRVCEKMFLNSLCVGEWVTKKWIIHNDDDMLKNVPKNNVKDKPRRQV</sequence>
<comment type="caution">
    <text evidence="1">The sequence shown here is derived from an EMBL/GenBank/DDBJ whole genome shotgun (WGS) entry which is preliminary data.</text>
</comment>
<proteinExistence type="predicted"/>
<accession>A0A8X6X7K4</accession>
<gene>
    <name evidence="1" type="ORF">TNIN_391151</name>
</gene>
<dbReference type="OrthoDB" id="6780692at2759"/>
<keyword evidence="2" id="KW-1185">Reference proteome</keyword>
<dbReference type="AlphaFoldDB" id="A0A8X6X7K4"/>
<evidence type="ECO:0000313" key="1">
    <source>
        <dbReference type="EMBL" id="GFY48234.1"/>
    </source>
</evidence>
<evidence type="ECO:0000313" key="2">
    <source>
        <dbReference type="Proteomes" id="UP000886998"/>
    </source>
</evidence>
<name>A0A8X6X7K4_9ARAC</name>